<gene>
    <name evidence="6" type="ORF">ACFPFW_18185</name>
</gene>
<dbReference type="Proteomes" id="UP001595796">
    <property type="component" value="Unassembled WGS sequence"/>
</dbReference>
<dbReference type="PRINTS" id="PR00082">
    <property type="entry name" value="GLFDHDRGNASE"/>
</dbReference>
<dbReference type="InterPro" id="IPR006095">
    <property type="entry name" value="Glu/Leu/Phe/Val/Trp_DH"/>
</dbReference>
<evidence type="ECO:0000313" key="6">
    <source>
        <dbReference type="EMBL" id="MFC5069948.1"/>
    </source>
</evidence>
<evidence type="ECO:0000256" key="2">
    <source>
        <dbReference type="ARBA" id="ARBA00023002"/>
    </source>
</evidence>
<organism evidence="6 7">
    <name type="scientific">Flaviflagellibacter deserti</name>
    <dbReference type="NCBI Taxonomy" id="2267266"/>
    <lineage>
        <taxon>Bacteria</taxon>
        <taxon>Pseudomonadati</taxon>
        <taxon>Pseudomonadota</taxon>
        <taxon>Alphaproteobacteria</taxon>
        <taxon>Hyphomicrobiales</taxon>
        <taxon>Flaviflagellibacter</taxon>
    </lineage>
</organism>
<dbReference type="PIRSF" id="PIRSF000185">
    <property type="entry name" value="Glu_DH"/>
    <property type="match status" value="1"/>
</dbReference>
<evidence type="ECO:0000256" key="4">
    <source>
        <dbReference type="RuleBase" id="RU004417"/>
    </source>
</evidence>
<dbReference type="InterPro" id="IPR014362">
    <property type="entry name" value="Glu_DH"/>
</dbReference>
<evidence type="ECO:0000313" key="7">
    <source>
        <dbReference type="Proteomes" id="UP001595796"/>
    </source>
</evidence>
<dbReference type="SUPFAM" id="SSF51735">
    <property type="entry name" value="NAD(P)-binding Rossmann-fold domains"/>
    <property type="match status" value="1"/>
</dbReference>
<dbReference type="EMBL" id="JBHSJF010000008">
    <property type="protein sequence ID" value="MFC5069948.1"/>
    <property type="molecule type" value="Genomic_DNA"/>
</dbReference>
<dbReference type="PROSITE" id="PS00074">
    <property type="entry name" value="GLFV_DEHYDROGENASE"/>
    <property type="match status" value="1"/>
</dbReference>
<accession>A0ABV9Z7Q7</accession>
<protein>
    <recommendedName>
        <fullName evidence="3">Glutamate dehydrogenase</fullName>
    </recommendedName>
</protein>
<dbReference type="InterPro" id="IPR046346">
    <property type="entry name" value="Aminoacid_DH-like_N_sf"/>
</dbReference>
<dbReference type="RefSeq" id="WP_114958494.1">
    <property type="nucleotide sequence ID" value="NZ_JBHSJF010000008.1"/>
</dbReference>
<comment type="similarity">
    <text evidence="1 3 4">Belongs to the Glu/Leu/Phe/Val dehydrogenases family.</text>
</comment>
<dbReference type="InterPro" id="IPR033524">
    <property type="entry name" value="Glu/Leu/Phe/Val_DH_AS"/>
</dbReference>
<dbReference type="CDD" id="cd01076">
    <property type="entry name" value="NAD_bind_1_Glu_DH"/>
    <property type="match status" value="1"/>
</dbReference>
<sequence>MAHQSIFGGPVFDMARQQFESVADILEIPDHERGRLLYPKRAMVVTCPIIRDDGQVAVFEGYRVQHHLTLGPTKGGTRFAPNVDIGEVAALAVWMSWKCALAGLPYGGAKGGIAVDPRLLSRRELEILSRRYMQEMIPFVGPHTDVMAPDLGTNEQVMAWFMDTYSMYQGRTVTEIVTGKPVSTGGTLGRRDATGNGVAHLIGRAMLEMGMDPRHATAIIQGFGNVGSVSATTLDRQGVTITGISDRTIALYDPKGFDVEKAAEYVAEHGVLKGFADQAEISPDDLLIQPCDILVPAAVEQVITGKNAGLIKCRILAEAANGPTTPEADAILAQRPDVFVIPDILCNAGGVIVSYFEWVQDLQQLFWNEDEVLERLYQIMDRGFDEVRRLAARKGISNRNAALSVGVERVRNAKNTRGLFP</sequence>
<dbReference type="Pfam" id="PF02812">
    <property type="entry name" value="ELFV_dehydrog_N"/>
    <property type="match status" value="1"/>
</dbReference>
<name>A0ABV9Z7Q7_9HYPH</name>
<dbReference type="PANTHER" id="PTHR11606">
    <property type="entry name" value="GLUTAMATE DEHYDROGENASE"/>
    <property type="match status" value="1"/>
</dbReference>
<keyword evidence="2 3" id="KW-0560">Oxidoreductase</keyword>
<dbReference type="SMART" id="SM00839">
    <property type="entry name" value="ELFV_dehydrog"/>
    <property type="match status" value="1"/>
</dbReference>
<dbReference type="GO" id="GO:0016491">
    <property type="term" value="F:oxidoreductase activity"/>
    <property type="evidence" value="ECO:0007669"/>
    <property type="project" value="UniProtKB-KW"/>
</dbReference>
<comment type="caution">
    <text evidence="6">The sequence shown here is derived from an EMBL/GenBank/DDBJ whole genome shotgun (WGS) entry which is preliminary data.</text>
</comment>
<evidence type="ECO:0000256" key="3">
    <source>
        <dbReference type="PIRNR" id="PIRNR000185"/>
    </source>
</evidence>
<dbReference type="Pfam" id="PF00208">
    <property type="entry name" value="ELFV_dehydrog"/>
    <property type="match status" value="1"/>
</dbReference>
<evidence type="ECO:0000259" key="5">
    <source>
        <dbReference type="SMART" id="SM00839"/>
    </source>
</evidence>
<dbReference type="InterPro" id="IPR036291">
    <property type="entry name" value="NAD(P)-bd_dom_sf"/>
</dbReference>
<dbReference type="SUPFAM" id="SSF53223">
    <property type="entry name" value="Aminoacid dehydrogenase-like, N-terminal domain"/>
    <property type="match status" value="1"/>
</dbReference>
<dbReference type="InterPro" id="IPR033922">
    <property type="entry name" value="NAD_bind_Glu_DH"/>
</dbReference>
<keyword evidence="7" id="KW-1185">Reference proteome</keyword>
<proteinExistence type="inferred from homology"/>
<dbReference type="InterPro" id="IPR006097">
    <property type="entry name" value="Glu/Leu/Phe/Val/Trp_DH_dimer"/>
</dbReference>
<reference evidence="7" key="1">
    <citation type="journal article" date="2019" name="Int. J. Syst. Evol. Microbiol.">
        <title>The Global Catalogue of Microorganisms (GCM) 10K type strain sequencing project: providing services to taxonomists for standard genome sequencing and annotation.</title>
        <authorList>
            <consortium name="The Broad Institute Genomics Platform"/>
            <consortium name="The Broad Institute Genome Sequencing Center for Infectious Disease"/>
            <person name="Wu L."/>
            <person name="Ma J."/>
        </authorList>
    </citation>
    <scope>NUCLEOTIDE SEQUENCE [LARGE SCALE GENOMIC DNA]</scope>
    <source>
        <strain evidence="7">CGMCC 1.16444</strain>
    </source>
</reference>
<feature type="domain" description="Glutamate/phenylalanine/leucine/valine/L-tryptophan dehydrogenase C-terminal" evidence="5">
    <location>
        <begin position="187"/>
        <end position="418"/>
    </location>
</feature>
<dbReference type="PANTHER" id="PTHR11606:SF13">
    <property type="entry name" value="GLUTAMATE DEHYDROGENASE 1, MITOCHONDRIAL"/>
    <property type="match status" value="1"/>
</dbReference>
<evidence type="ECO:0000256" key="1">
    <source>
        <dbReference type="ARBA" id="ARBA00006382"/>
    </source>
</evidence>
<dbReference type="Gene3D" id="3.40.50.10860">
    <property type="entry name" value="Leucine Dehydrogenase, chain A, domain 1"/>
    <property type="match status" value="1"/>
</dbReference>
<dbReference type="Gene3D" id="3.40.50.720">
    <property type="entry name" value="NAD(P)-binding Rossmann-like Domain"/>
    <property type="match status" value="1"/>
</dbReference>
<dbReference type="InterPro" id="IPR006096">
    <property type="entry name" value="Glu/Leu/Phe/Val/Trp_DH_C"/>
</dbReference>